<comment type="caution">
    <text evidence="5">The sequence shown here is derived from an EMBL/GenBank/DDBJ whole genome shotgun (WGS) entry which is preliminary data.</text>
</comment>
<comment type="subcellular location">
    <subcellularLocation>
        <location evidence="1 4">Nucleus</location>
    </subcellularLocation>
</comment>
<protein>
    <submittedName>
        <fullName evidence="5">Paired amphipathic helix</fullName>
    </submittedName>
</protein>
<dbReference type="EMBL" id="JARKIB010000198">
    <property type="protein sequence ID" value="KAJ7724897.1"/>
    <property type="molecule type" value="Genomic_DNA"/>
</dbReference>
<evidence type="ECO:0000256" key="4">
    <source>
        <dbReference type="PROSITE-ProRule" id="PRU00810"/>
    </source>
</evidence>
<evidence type="ECO:0000256" key="3">
    <source>
        <dbReference type="ARBA" id="ARBA00023242"/>
    </source>
</evidence>
<evidence type="ECO:0000256" key="1">
    <source>
        <dbReference type="ARBA" id="ARBA00004123"/>
    </source>
</evidence>
<proteinExistence type="predicted"/>
<dbReference type="GO" id="GO:0003714">
    <property type="term" value="F:transcription corepressor activity"/>
    <property type="evidence" value="ECO:0007669"/>
    <property type="project" value="InterPro"/>
</dbReference>
<keyword evidence="2" id="KW-0678">Repressor</keyword>
<dbReference type="PROSITE" id="PS51477">
    <property type="entry name" value="PAH"/>
    <property type="match status" value="2"/>
</dbReference>
<dbReference type="FunFam" id="1.20.1160.11:FF:000001">
    <property type="entry name" value="Paired amphipathic helix protein Sin3"/>
    <property type="match status" value="2"/>
</dbReference>
<dbReference type="GO" id="GO:0070822">
    <property type="term" value="C:Sin3-type complex"/>
    <property type="evidence" value="ECO:0007669"/>
    <property type="project" value="TreeGrafter"/>
</dbReference>
<dbReference type="Gene3D" id="1.20.1160.11">
    <property type="entry name" value="Paired amphipathic helix"/>
    <property type="match status" value="2"/>
</dbReference>
<dbReference type="SUPFAM" id="SSF47762">
    <property type="entry name" value="PAH2 domain"/>
    <property type="match status" value="2"/>
</dbReference>
<sequence length="171" mass="19598">MPLDRSQFFFQQKTSPLDITDALSYLDAVKYQYFQNQPEVYNHFLDIIKDFKSQVIDTPGVIQRVSQLFHRNRILIQGFNIFLPLGYRINVSNNLAEPHTITVTTPMGTDILTTSPGYDSTALSYLGAVKNQFQNQPEVYNHFLDIMKDFKSQVIDTPGVIQRVSQLFLGS</sequence>
<dbReference type="GO" id="GO:0000122">
    <property type="term" value="P:negative regulation of transcription by RNA polymerase II"/>
    <property type="evidence" value="ECO:0007669"/>
    <property type="project" value="TreeGrafter"/>
</dbReference>
<dbReference type="AlphaFoldDB" id="A0AAD7MNA5"/>
<keyword evidence="3 4" id="KW-0539">Nucleus</keyword>
<name>A0AAD7MNA5_9AGAR</name>
<dbReference type="Proteomes" id="UP001215598">
    <property type="component" value="Unassembled WGS sequence"/>
</dbReference>
<evidence type="ECO:0000256" key="2">
    <source>
        <dbReference type="ARBA" id="ARBA00022491"/>
    </source>
</evidence>
<keyword evidence="6" id="KW-1185">Reference proteome</keyword>
<dbReference type="PANTHER" id="PTHR12346:SF0">
    <property type="entry name" value="SIN3A, ISOFORM G"/>
    <property type="match status" value="1"/>
</dbReference>
<dbReference type="InterPro" id="IPR039774">
    <property type="entry name" value="Sin3-like"/>
</dbReference>
<dbReference type="InterPro" id="IPR036600">
    <property type="entry name" value="PAH_sf"/>
</dbReference>
<dbReference type="InterPro" id="IPR003822">
    <property type="entry name" value="PAH"/>
</dbReference>
<evidence type="ECO:0000313" key="5">
    <source>
        <dbReference type="EMBL" id="KAJ7724897.1"/>
    </source>
</evidence>
<gene>
    <name evidence="5" type="ORF">B0H16DRAFT_288163</name>
</gene>
<reference evidence="5" key="1">
    <citation type="submission" date="2023-03" db="EMBL/GenBank/DDBJ databases">
        <title>Massive genome expansion in bonnet fungi (Mycena s.s.) driven by repeated elements and novel gene families across ecological guilds.</title>
        <authorList>
            <consortium name="Lawrence Berkeley National Laboratory"/>
            <person name="Harder C.B."/>
            <person name="Miyauchi S."/>
            <person name="Viragh M."/>
            <person name="Kuo A."/>
            <person name="Thoen E."/>
            <person name="Andreopoulos B."/>
            <person name="Lu D."/>
            <person name="Skrede I."/>
            <person name="Drula E."/>
            <person name="Henrissat B."/>
            <person name="Morin E."/>
            <person name="Kohler A."/>
            <person name="Barry K."/>
            <person name="LaButti K."/>
            <person name="Morin E."/>
            <person name="Salamov A."/>
            <person name="Lipzen A."/>
            <person name="Mereny Z."/>
            <person name="Hegedus B."/>
            <person name="Baldrian P."/>
            <person name="Stursova M."/>
            <person name="Weitz H."/>
            <person name="Taylor A."/>
            <person name="Grigoriev I.V."/>
            <person name="Nagy L.G."/>
            <person name="Martin F."/>
            <person name="Kauserud H."/>
        </authorList>
    </citation>
    <scope>NUCLEOTIDE SEQUENCE</scope>
    <source>
        <strain evidence="5">CBHHK182m</strain>
    </source>
</reference>
<organism evidence="5 6">
    <name type="scientific">Mycena metata</name>
    <dbReference type="NCBI Taxonomy" id="1033252"/>
    <lineage>
        <taxon>Eukaryota</taxon>
        <taxon>Fungi</taxon>
        <taxon>Dikarya</taxon>
        <taxon>Basidiomycota</taxon>
        <taxon>Agaricomycotina</taxon>
        <taxon>Agaricomycetes</taxon>
        <taxon>Agaricomycetidae</taxon>
        <taxon>Agaricales</taxon>
        <taxon>Marasmiineae</taxon>
        <taxon>Mycenaceae</taxon>
        <taxon>Mycena</taxon>
    </lineage>
</organism>
<dbReference type="PANTHER" id="PTHR12346">
    <property type="entry name" value="SIN3B-RELATED"/>
    <property type="match status" value="1"/>
</dbReference>
<dbReference type="Pfam" id="PF02671">
    <property type="entry name" value="PAH"/>
    <property type="match status" value="2"/>
</dbReference>
<evidence type="ECO:0000313" key="6">
    <source>
        <dbReference type="Proteomes" id="UP001215598"/>
    </source>
</evidence>
<accession>A0AAD7MNA5</accession>